<dbReference type="Pfam" id="PF12833">
    <property type="entry name" value="HTH_18"/>
    <property type="match status" value="1"/>
</dbReference>
<proteinExistence type="predicted"/>
<keyword evidence="6" id="KW-1185">Reference proteome</keyword>
<gene>
    <name evidence="5" type="ORF">D3H34_19335</name>
</gene>
<dbReference type="OrthoDB" id="9809338at2"/>
<protein>
    <submittedName>
        <fullName evidence="5">AraC family transcriptional regulator</fullName>
    </submittedName>
</protein>
<evidence type="ECO:0000256" key="2">
    <source>
        <dbReference type="ARBA" id="ARBA00023125"/>
    </source>
</evidence>
<organism evidence="5 6">
    <name type="scientific">Acidovorax cavernicola</name>
    <dbReference type="NCBI Taxonomy" id="1675792"/>
    <lineage>
        <taxon>Bacteria</taxon>
        <taxon>Pseudomonadati</taxon>
        <taxon>Pseudomonadota</taxon>
        <taxon>Betaproteobacteria</taxon>
        <taxon>Burkholderiales</taxon>
        <taxon>Comamonadaceae</taxon>
        <taxon>Acidovorax</taxon>
    </lineage>
</organism>
<name>A0A9X8D2R9_9BURK</name>
<dbReference type="PROSITE" id="PS01124">
    <property type="entry name" value="HTH_ARAC_FAMILY_2"/>
    <property type="match status" value="1"/>
</dbReference>
<dbReference type="PANTHER" id="PTHR46796:SF13">
    <property type="entry name" value="HTH-TYPE TRANSCRIPTIONAL ACTIVATOR RHAS"/>
    <property type="match status" value="1"/>
</dbReference>
<keyword evidence="1" id="KW-0805">Transcription regulation</keyword>
<comment type="caution">
    <text evidence="5">The sequence shown here is derived from an EMBL/GenBank/DDBJ whole genome shotgun (WGS) entry which is preliminary data.</text>
</comment>
<dbReference type="InterPro" id="IPR018060">
    <property type="entry name" value="HTH_AraC"/>
</dbReference>
<dbReference type="GO" id="GO:0043565">
    <property type="term" value="F:sequence-specific DNA binding"/>
    <property type="evidence" value="ECO:0007669"/>
    <property type="project" value="InterPro"/>
</dbReference>
<evidence type="ECO:0000256" key="1">
    <source>
        <dbReference type="ARBA" id="ARBA00023015"/>
    </source>
</evidence>
<evidence type="ECO:0000256" key="3">
    <source>
        <dbReference type="ARBA" id="ARBA00023163"/>
    </source>
</evidence>
<dbReference type="Proteomes" id="UP000265619">
    <property type="component" value="Unassembled WGS sequence"/>
</dbReference>
<dbReference type="AlphaFoldDB" id="A0A9X8D2R9"/>
<accession>A0A9X8D2R9</accession>
<evidence type="ECO:0000313" key="6">
    <source>
        <dbReference type="Proteomes" id="UP000265619"/>
    </source>
</evidence>
<dbReference type="GO" id="GO:0003700">
    <property type="term" value="F:DNA-binding transcription factor activity"/>
    <property type="evidence" value="ECO:0007669"/>
    <property type="project" value="InterPro"/>
</dbReference>
<evidence type="ECO:0000259" key="4">
    <source>
        <dbReference type="PROSITE" id="PS01124"/>
    </source>
</evidence>
<dbReference type="PANTHER" id="PTHR46796">
    <property type="entry name" value="HTH-TYPE TRANSCRIPTIONAL ACTIVATOR RHAS-RELATED"/>
    <property type="match status" value="1"/>
</dbReference>
<dbReference type="RefSeq" id="WP_119555868.1">
    <property type="nucleotide sequence ID" value="NZ_QXMN01000025.1"/>
</dbReference>
<dbReference type="Gene3D" id="1.10.10.60">
    <property type="entry name" value="Homeodomain-like"/>
    <property type="match status" value="1"/>
</dbReference>
<dbReference type="InterPro" id="IPR050204">
    <property type="entry name" value="AraC_XylS_family_regulators"/>
</dbReference>
<keyword evidence="2" id="KW-0238">DNA-binding</keyword>
<dbReference type="SUPFAM" id="SSF46689">
    <property type="entry name" value="Homeodomain-like"/>
    <property type="match status" value="1"/>
</dbReference>
<keyword evidence="3" id="KW-0804">Transcription</keyword>
<reference evidence="5 6" key="1">
    <citation type="submission" date="2018-09" db="EMBL/GenBank/DDBJ databases">
        <title>Acidovorax cavernicola nov. sp. isolated from Gruta de las Maravillas (Aracena, Spain).</title>
        <authorList>
            <person name="Jurado V."/>
            <person name="Gutierrez-Patricio S."/>
            <person name="Gonzalez-Pimentel J.L."/>
            <person name="Miller A.Z."/>
            <person name="Laiz L."/>
            <person name="Saiz-Jimenez C."/>
        </authorList>
    </citation>
    <scope>NUCLEOTIDE SEQUENCE [LARGE SCALE GENOMIC DNA]</scope>
    <source>
        <strain evidence="5 6">1011MAR4D40.2</strain>
    </source>
</reference>
<feature type="domain" description="HTH araC/xylS-type" evidence="4">
    <location>
        <begin position="151"/>
        <end position="254"/>
    </location>
</feature>
<dbReference type="InterPro" id="IPR009057">
    <property type="entry name" value="Homeodomain-like_sf"/>
</dbReference>
<dbReference type="SMART" id="SM00342">
    <property type="entry name" value="HTH_ARAC"/>
    <property type="match status" value="1"/>
</dbReference>
<sequence length="282" mass="30904">MSSLVLRPPATLAPYLDCGIATRLEAGPTFLPAMMRPMLVVFRRGRTMVAGAQGQVEATSAAYVEGPCLVARRLLVQEPTEFVSVLVTPGGWQALFPMPAAELAGQRVPLDALIGERLAAQWLDEVGGAPDLRTGGQRLMQALGQFARQGAQARRTQLLRLPRPDGQWSARTLAETLGLSERQFERRSLQAYGLAPREIRKLLRFSAAMDGIVAAEGRLRLADIALDSGYFDQAHFSRDFRSMTGQTPRAFLRQIVEDPALWPVRLRLRDVGSIQDAAQDAA</sequence>
<dbReference type="EMBL" id="QXMN01000025">
    <property type="protein sequence ID" value="RIX77369.1"/>
    <property type="molecule type" value="Genomic_DNA"/>
</dbReference>
<evidence type="ECO:0000313" key="5">
    <source>
        <dbReference type="EMBL" id="RIX77369.1"/>
    </source>
</evidence>